<protein>
    <recommendedName>
        <fullName evidence="3">DUF2891 domain-containing protein</fullName>
    </recommendedName>
</protein>
<evidence type="ECO:0008006" key="3">
    <source>
        <dbReference type="Google" id="ProtNLM"/>
    </source>
</evidence>
<dbReference type="EMBL" id="BJFL01000007">
    <property type="protein sequence ID" value="GDY30366.1"/>
    <property type="molecule type" value="Genomic_DNA"/>
</dbReference>
<evidence type="ECO:0000313" key="2">
    <source>
        <dbReference type="Proteomes" id="UP000298860"/>
    </source>
</evidence>
<dbReference type="InterPro" id="IPR021365">
    <property type="entry name" value="DUF2891"/>
</dbReference>
<dbReference type="OrthoDB" id="9779797at2"/>
<dbReference type="Proteomes" id="UP000298860">
    <property type="component" value="Unassembled WGS sequence"/>
</dbReference>
<sequence>MTTLLDESDADRLLATAVANVQRDHPVHWRHLIDSDDDLVPQRRLHPVFAGSYDWHSCVHQTWLAVRLLRLRPWLAGAAEAREVLDRLVTPEGCATEAAFFTGEQGRRWERPYGWAWLLLLDAELRGWSGGTDTATAGPGTAGPDTSGWSAAAARWAAALRPLAELLRAHWIGWLATARWPVRTGTHGNTAFAAGLVLDAARATGDTELANACVDAAHRWYAADAGYGGFEPDAADFLSPALTEADLMRRVLDPAEFPVWFERFLPDLHTPRWAVLREPVEVDDPADALGSHLAGLALSRAWAWQGLADALPADHPYRDTATAAAKAHRETGWRYVFGHGYAAEHWLGTFAAYLHLGALTSG</sequence>
<gene>
    <name evidence="1" type="ORF">GTS_19990</name>
</gene>
<accession>A0A4D4J774</accession>
<keyword evidence="2" id="KW-1185">Reference proteome</keyword>
<dbReference type="AlphaFoldDB" id="A0A4D4J774"/>
<evidence type="ECO:0000313" key="1">
    <source>
        <dbReference type="EMBL" id="GDY30366.1"/>
    </source>
</evidence>
<dbReference type="Pfam" id="PF11199">
    <property type="entry name" value="DUF2891"/>
    <property type="match status" value="1"/>
</dbReference>
<name>A0A4D4J774_9PSEU</name>
<organism evidence="1 2">
    <name type="scientific">Gandjariella thermophila</name>
    <dbReference type="NCBI Taxonomy" id="1931992"/>
    <lineage>
        <taxon>Bacteria</taxon>
        <taxon>Bacillati</taxon>
        <taxon>Actinomycetota</taxon>
        <taxon>Actinomycetes</taxon>
        <taxon>Pseudonocardiales</taxon>
        <taxon>Pseudonocardiaceae</taxon>
        <taxon>Gandjariella</taxon>
    </lineage>
</organism>
<comment type="caution">
    <text evidence="1">The sequence shown here is derived from an EMBL/GenBank/DDBJ whole genome shotgun (WGS) entry which is preliminary data.</text>
</comment>
<dbReference type="RefSeq" id="WP_137813490.1">
    <property type="nucleotide sequence ID" value="NZ_BJFL01000007.1"/>
</dbReference>
<proteinExistence type="predicted"/>
<reference evidence="2" key="1">
    <citation type="submission" date="2019-04" db="EMBL/GenBank/DDBJ databases">
        <title>Draft genome sequence of Pseudonocardiaceae bacterium SL3-2-4.</title>
        <authorList>
            <person name="Ningsih F."/>
            <person name="Yokota A."/>
            <person name="Sakai Y."/>
            <person name="Nanatani K."/>
            <person name="Yabe S."/>
            <person name="Oetari A."/>
            <person name="Sjamsuridzal W."/>
        </authorList>
    </citation>
    <scope>NUCLEOTIDE SEQUENCE [LARGE SCALE GENOMIC DNA]</scope>
    <source>
        <strain evidence="2">SL3-2-4</strain>
    </source>
</reference>